<dbReference type="AlphaFoldDB" id="K9ZQE1"/>
<evidence type="ECO:0000313" key="2">
    <source>
        <dbReference type="Proteomes" id="UP000010474"/>
    </source>
</evidence>
<gene>
    <name evidence="1" type="ordered locus">Anacy_6174</name>
</gene>
<reference evidence="2" key="1">
    <citation type="journal article" date="2013" name="Proc. Natl. Acad. Sci. U.S.A.">
        <title>Improving the coverage of the cyanobacterial phylum using diversity-driven genome sequencing.</title>
        <authorList>
            <person name="Shih P.M."/>
            <person name="Wu D."/>
            <person name="Latifi A."/>
            <person name="Axen S.D."/>
            <person name="Fewer D.P."/>
            <person name="Talla E."/>
            <person name="Calteau A."/>
            <person name="Cai F."/>
            <person name="Tandeau de Marsac N."/>
            <person name="Rippka R."/>
            <person name="Herdman M."/>
            <person name="Sivonen K."/>
            <person name="Coursin T."/>
            <person name="Laurent T."/>
            <person name="Goodwin L."/>
            <person name="Nolan M."/>
            <person name="Davenport K.W."/>
            <person name="Han C.S."/>
            <person name="Rubin E.M."/>
            <person name="Eisen J.A."/>
            <person name="Woyke T."/>
            <person name="Gugger M."/>
            <person name="Kerfeld C.A."/>
        </authorList>
    </citation>
    <scope>NUCLEOTIDE SEQUENCE [LARGE SCALE GENOMIC DNA]</scope>
    <source>
        <strain evidence="2">ATCC 27899 / PCC 7122</strain>
    </source>
</reference>
<evidence type="ECO:0000313" key="1">
    <source>
        <dbReference type="EMBL" id="AFZ61443.1"/>
    </source>
</evidence>
<dbReference type="Proteomes" id="UP000010474">
    <property type="component" value="Plasmid pANACY.06"/>
</dbReference>
<dbReference type="KEGG" id="acy:Anacy_6174"/>
<name>K9ZQE1_ANACC</name>
<dbReference type="PATRIC" id="fig|272123.3.peg.6716"/>
<protein>
    <submittedName>
        <fullName evidence="1">Uncharacterized protein</fullName>
    </submittedName>
</protein>
<dbReference type="EMBL" id="CP003665">
    <property type="protein sequence ID" value="AFZ61443.1"/>
    <property type="molecule type" value="Genomic_DNA"/>
</dbReference>
<sequence>METLNTVKDVISRNIDDISRNVIMINNFEDIATESQVRTVFNQLEKEGKIIKIGENCYAKAVISPLSKRLVPRKALRELATEFLGYLNIEVVPSSYDRAYNEGRTTQVPTGRVIGVKEPVSLEFGYDGKFVTFEYVA</sequence>
<proteinExistence type="predicted"/>
<organism evidence="1 2">
    <name type="scientific">Anabaena cylindrica (strain ATCC 27899 / PCC 7122)</name>
    <dbReference type="NCBI Taxonomy" id="272123"/>
    <lineage>
        <taxon>Bacteria</taxon>
        <taxon>Bacillati</taxon>
        <taxon>Cyanobacteriota</taxon>
        <taxon>Cyanophyceae</taxon>
        <taxon>Nostocales</taxon>
        <taxon>Nostocaceae</taxon>
        <taxon>Anabaena</taxon>
    </lineage>
</organism>
<dbReference type="HOGENOM" id="CLU_122345_0_0_3"/>
<dbReference type="RefSeq" id="WP_015217883.1">
    <property type="nucleotide sequence ID" value="NC_019775.1"/>
</dbReference>
<accession>K9ZQE1</accession>
<keyword evidence="1" id="KW-0614">Plasmid</keyword>
<keyword evidence="2" id="KW-1185">Reference proteome</keyword>
<geneLocation type="plasmid" evidence="1 2">
    <name>pANACY.06</name>
</geneLocation>